<protein>
    <recommendedName>
        <fullName evidence="9">tRNA (guanine-N(7)-)-methyltransferase</fullName>
        <ecNumber evidence="9">2.1.1.33</ecNumber>
    </recommendedName>
    <alternativeName>
        <fullName evidence="9">Transfer RNA methyltransferase 8</fullName>
    </alternativeName>
    <alternativeName>
        <fullName evidence="9">tRNA (guanine(46)-N(7))-methyltransferase</fullName>
    </alternativeName>
    <alternativeName>
        <fullName evidence="9">tRNA(m7G46)-methyltransferase</fullName>
    </alternativeName>
</protein>
<feature type="binding site" evidence="9">
    <location>
        <position position="220"/>
    </location>
    <ligand>
        <name>S-adenosyl-L-methionine</name>
        <dbReference type="ChEBI" id="CHEBI:59789"/>
    </ligand>
</feature>
<feature type="compositionally biased region" description="Low complexity" evidence="10">
    <location>
        <begin position="145"/>
        <end position="183"/>
    </location>
</feature>
<gene>
    <name evidence="9" type="primary">TRM8</name>
    <name evidence="11" type="ORF">ACO22_02517</name>
</gene>
<sequence>MSYTSPRKRQKRSEYRRTQQQQIESGAVPLPQKRLYRQRAHANPFSDHRLSYPISPAHMDWSTHFPAYIDPNPENVNLSGGRLLTKDVEIADIGCGFGGLLVALAPLLPDTLMVGMELRAQVLEYVTDRIRALRAQRPASPLPTPDTSSTPPAKALVESSQVAATPSSPSQSQEQSHSPAPPALSCASATYQNISAIRSNTMKFLPNFFAHHQLSSIFICFPDPHFKTRKHKARIVSASLNAEYAYVLRPGGKLYTITDVEELHRWIVSHFEGVDGGGDREEEEDEEAGGGGANNVKELFERVGDEELEQDPCVKVMMEETEEGKKVTRNKGHKYVAVWRRKEDPQWPC</sequence>
<comment type="catalytic activity">
    <reaction evidence="1 9">
        <text>guanosine(46) in tRNA + S-adenosyl-L-methionine = N(7)-methylguanosine(46) in tRNA + S-adenosyl-L-homocysteine</text>
        <dbReference type="Rhea" id="RHEA:42708"/>
        <dbReference type="Rhea" id="RHEA-COMP:10188"/>
        <dbReference type="Rhea" id="RHEA-COMP:10189"/>
        <dbReference type="ChEBI" id="CHEBI:57856"/>
        <dbReference type="ChEBI" id="CHEBI:59789"/>
        <dbReference type="ChEBI" id="CHEBI:74269"/>
        <dbReference type="ChEBI" id="CHEBI:74480"/>
        <dbReference type="EC" id="2.1.1.33"/>
    </reaction>
</comment>
<dbReference type="Pfam" id="PF02390">
    <property type="entry name" value="Methyltransf_4"/>
    <property type="match status" value="2"/>
</dbReference>
<reference evidence="11 12" key="1">
    <citation type="submission" date="2016-06" db="EMBL/GenBank/DDBJ databases">
        <authorList>
            <person name="Kjaerup R.B."/>
            <person name="Dalgaard T.S."/>
            <person name="Juul-Madsen H.R."/>
        </authorList>
    </citation>
    <scope>NUCLEOTIDE SEQUENCE [LARGE SCALE GENOMIC DNA]</scope>
    <source>
        <strain evidence="11 12">Pb300</strain>
    </source>
</reference>
<dbReference type="PANTHER" id="PTHR23417">
    <property type="entry name" value="3-DEOXY-D-MANNO-OCTULOSONIC-ACID TRANSFERASE/TRNA GUANINE-N 7 - -METHYLTRANSFERASE"/>
    <property type="match status" value="1"/>
</dbReference>
<dbReference type="PROSITE" id="PS51625">
    <property type="entry name" value="SAM_MT_TRMB"/>
    <property type="match status" value="1"/>
</dbReference>
<keyword evidence="5 9" id="KW-0949">S-adenosyl-L-methionine</keyword>
<evidence type="ECO:0000256" key="7">
    <source>
        <dbReference type="ARBA" id="ARBA00022884"/>
    </source>
</evidence>
<keyword evidence="6 9" id="KW-0819">tRNA processing</keyword>
<evidence type="ECO:0000256" key="4">
    <source>
        <dbReference type="ARBA" id="ARBA00022679"/>
    </source>
</evidence>
<dbReference type="GO" id="GO:0005634">
    <property type="term" value="C:nucleus"/>
    <property type="evidence" value="ECO:0007669"/>
    <property type="project" value="UniProtKB-SubCell"/>
</dbReference>
<feature type="compositionally biased region" description="Basic residues" evidence="10">
    <location>
        <begin position="1"/>
        <end position="11"/>
    </location>
</feature>
<dbReference type="EC" id="2.1.1.33" evidence="9"/>
<dbReference type="UniPathway" id="UPA00989"/>
<dbReference type="InterPro" id="IPR029063">
    <property type="entry name" value="SAM-dependent_MTases_sf"/>
</dbReference>
<evidence type="ECO:0000256" key="6">
    <source>
        <dbReference type="ARBA" id="ARBA00022694"/>
    </source>
</evidence>
<evidence type="ECO:0000256" key="1">
    <source>
        <dbReference type="ARBA" id="ARBA00000142"/>
    </source>
</evidence>
<keyword evidence="4 9" id="KW-0808">Transferase</keyword>
<organism evidence="11 12">
    <name type="scientific">Paracoccidioides brasiliensis</name>
    <dbReference type="NCBI Taxonomy" id="121759"/>
    <lineage>
        <taxon>Eukaryota</taxon>
        <taxon>Fungi</taxon>
        <taxon>Dikarya</taxon>
        <taxon>Ascomycota</taxon>
        <taxon>Pezizomycotina</taxon>
        <taxon>Eurotiomycetes</taxon>
        <taxon>Eurotiomycetidae</taxon>
        <taxon>Onygenales</taxon>
        <taxon>Ajellomycetaceae</taxon>
        <taxon>Paracoccidioides</taxon>
    </lineage>
</organism>
<keyword evidence="2 9" id="KW-0820">tRNA-binding</keyword>
<feature type="region of interest" description="Disordered" evidence="10">
    <location>
        <begin position="274"/>
        <end position="296"/>
    </location>
</feature>
<comment type="pathway">
    <text evidence="9">tRNA modification; N(7)-methylguanine-tRNA biosynthesis.</text>
</comment>
<dbReference type="VEuPathDB" id="FungiDB:PABG_00561"/>
<dbReference type="SUPFAM" id="SSF53335">
    <property type="entry name" value="S-adenosyl-L-methionine-dependent methyltransferases"/>
    <property type="match status" value="1"/>
</dbReference>
<evidence type="ECO:0000256" key="8">
    <source>
        <dbReference type="ARBA" id="ARBA00023242"/>
    </source>
</evidence>
<evidence type="ECO:0000256" key="2">
    <source>
        <dbReference type="ARBA" id="ARBA00022555"/>
    </source>
</evidence>
<evidence type="ECO:0000256" key="10">
    <source>
        <dbReference type="SAM" id="MobiDB-lite"/>
    </source>
</evidence>
<keyword evidence="7 9" id="KW-0694">RNA-binding</keyword>
<evidence type="ECO:0000313" key="11">
    <source>
        <dbReference type="EMBL" id="ODH38186.1"/>
    </source>
</evidence>
<evidence type="ECO:0000256" key="9">
    <source>
        <dbReference type="HAMAP-Rule" id="MF_03055"/>
    </source>
</evidence>
<dbReference type="GO" id="GO:0008176">
    <property type="term" value="F:tRNA (guanine(46)-N7)-methyltransferase activity"/>
    <property type="evidence" value="ECO:0007669"/>
    <property type="project" value="UniProtKB-UniRule"/>
</dbReference>
<comment type="similarity">
    <text evidence="9">Belongs to the class I-like SAM-binding methyltransferase superfamily. TrmB family.</text>
</comment>
<evidence type="ECO:0000256" key="5">
    <source>
        <dbReference type="ARBA" id="ARBA00022691"/>
    </source>
</evidence>
<dbReference type="GO" id="GO:0043527">
    <property type="term" value="C:tRNA methyltransferase complex"/>
    <property type="evidence" value="ECO:0007669"/>
    <property type="project" value="TreeGrafter"/>
</dbReference>
<feature type="region of interest" description="Disordered" evidence="10">
    <location>
        <begin position="136"/>
        <end position="183"/>
    </location>
</feature>
<comment type="subcellular location">
    <subcellularLocation>
        <location evidence="9">Nucleus</location>
    </subcellularLocation>
</comment>
<dbReference type="PANTHER" id="PTHR23417:SF16">
    <property type="entry name" value="TRNA (GUANINE-N(7)-)-METHYLTRANSFERASE"/>
    <property type="match status" value="1"/>
</dbReference>
<dbReference type="Gene3D" id="3.40.50.150">
    <property type="entry name" value="Vaccinia Virus protein VP39"/>
    <property type="match status" value="1"/>
</dbReference>
<name>A0A1D2JIK1_PARBR</name>
<dbReference type="Proteomes" id="UP000242814">
    <property type="component" value="Unassembled WGS sequence"/>
</dbReference>
<dbReference type="InterPro" id="IPR003358">
    <property type="entry name" value="tRNA_(Gua-N-7)_MeTrfase_Trmb"/>
</dbReference>
<proteinExistence type="inferred from homology"/>
<evidence type="ECO:0000313" key="12">
    <source>
        <dbReference type="Proteomes" id="UP000242814"/>
    </source>
</evidence>
<feature type="active site" evidence="9">
    <location>
        <position position="223"/>
    </location>
</feature>
<comment type="caution">
    <text evidence="11">The sequence shown here is derived from an EMBL/GenBank/DDBJ whole genome shotgun (WGS) entry which is preliminary data.</text>
</comment>
<dbReference type="EMBL" id="LZYO01000079">
    <property type="protein sequence ID" value="ODH38186.1"/>
    <property type="molecule type" value="Genomic_DNA"/>
</dbReference>
<keyword evidence="3 9" id="KW-0489">Methyltransferase</keyword>
<dbReference type="VEuPathDB" id="FungiDB:PADG_02985"/>
<comment type="subunit">
    <text evidence="9">Forms a complex with TRM82.</text>
</comment>
<comment type="function">
    <text evidence="9">Catalyzes the formation of N(7)-methylguanine at position 46 (m7G46) in tRNA.</text>
</comment>
<feature type="binding site" evidence="9">
    <location>
        <position position="94"/>
    </location>
    <ligand>
        <name>S-adenosyl-L-methionine</name>
        <dbReference type="ChEBI" id="CHEBI:59789"/>
    </ligand>
</feature>
<feature type="binding site" evidence="9">
    <location>
        <begin position="321"/>
        <end position="323"/>
    </location>
    <ligand>
        <name>S-adenosyl-L-methionine</name>
        <dbReference type="ChEBI" id="CHEBI:59789"/>
    </ligand>
</feature>
<feature type="binding site" evidence="9">
    <location>
        <begin position="117"/>
        <end position="118"/>
    </location>
    <ligand>
        <name>S-adenosyl-L-methionine</name>
        <dbReference type="ChEBI" id="CHEBI:59789"/>
    </ligand>
</feature>
<keyword evidence="8 9" id="KW-0539">Nucleus</keyword>
<accession>A0A1D2JIK1</accession>
<dbReference type="GO" id="GO:0000049">
    <property type="term" value="F:tRNA binding"/>
    <property type="evidence" value="ECO:0007669"/>
    <property type="project" value="UniProtKB-UniRule"/>
</dbReference>
<dbReference type="AlphaFoldDB" id="A0A1D2JIK1"/>
<dbReference type="HAMAP" id="MF_03055">
    <property type="entry name" value="tRNA_methyltr_TrmB_euk"/>
    <property type="match status" value="1"/>
</dbReference>
<evidence type="ECO:0000256" key="3">
    <source>
        <dbReference type="ARBA" id="ARBA00022603"/>
    </source>
</evidence>
<feature type="region of interest" description="Disordered" evidence="10">
    <location>
        <begin position="1"/>
        <end position="27"/>
    </location>
</feature>
<feature type="binding site" evidence="9">
    <location>
        <begin position="200"/>
        <end position="201"/>
    </location>
    <ligand>
        <name>S-adenosyl-L-methionine</name>
        <dbReference type="ChEBI" id="CHEBI:59789"/>
    </ligand>
</feature>
<dbReference type="InterPro" id="IPR025763">
    <property type="entry name" value="Trm8_euk"/>
</dbReference>